<dbReference type="SUPFAM" id="SSF140500">
    <property type="entry name" value="BAS1536-like"/>
    <property type="match status" value="1"/>
</dbReference>
<keyword evidence="2" id="KW-1185">Reference proteome</keyword>
<dbReference type="Gene3D" id="4.10.280.10">
    <property type="entry name" value="Helix-loop-helix DNA-binding domain"/>
    <property type="match status" value="1"/>
</dbReference>
<dbReference type="GO" id="GO:0043937">
    <property type="term" value="P:regulation of sporulation"/>
    <property type="evidence" value="ECO:0007669"/>
    <property type="project" value="InterPro"/>
</dbReference>
<dbReference type="RefSeq" id="WP_197318365.1">
    <property type="nucleotide sequence ID" value="NZ_JADZSC010000004.1"/>
</dbReference>
<dbReference type="Pfam" id="PF09388">
    <property type="entry name" value="SpoOE-like"/>
    <property type="match status" value="1"/>
</dbReference>
<proteinExistence type="predicted"/>
<dbReference type="AlphaFoldDB" id="A0A931MX12"/>
<dbReference type="InterPro" id="IPR036638">
    <property type="entry name" value="HLH_DNA-bd_sf"/>
</dbReference>
<dbReference type="GO" id="GO:0046983">
    <property type="term" value="F:protein dimerization activity"/>
    <property type="evidence" value="ECO:0007669"/>
    <property type="project" value="InterPro"/>
</dbReference>
<evidence type="ECO:0000313" key="1">
    <source>
        <dbReference type="EMBL" id="MBH0231734.1"/>
    </source>
</evidence>
<organism evidence="1 2">
    <name type="scientific">Halobacillus yeomjeoni</name>
    <dbReference type="NCBI Taxonomy" id="311194"/>
    <lineage>
        <taxon>Bacteria</taxon>
        <taxon>Bacillati</taxon>
        <taxon>Bacillota</taxon>
        <taxon>Bacilli</taxon>
        <taxon>Bacillales</taxon>
        <taxon>Bacillaceae</taxon>
        <taxon>Halobacillus</taxon>
    </lineage>
</organism>
<sequence length="63" mass="7429">MRQISFLVKEIEDCRRKMGVLARTHPLTSSEVLCMSIRLDHLMNEYEEIKEKQQPAVNKTSYC</sequence>
<comment type="caution">
    <text evidence="1">The sequence shown here is derived from an EMBL/GenBank/DDBJ whole genome shotgun (WGS) entry which is preliminary data.</text>
</comment>
<dbReference type="EMBL" id="JADZSC010000004">
    <property type="protein sequence ID" value="MBH0231734.1"/>
    <property type="molecule type" value="Genomic_DNA"/>
</dbReference>
<dbReference type="InterPro" id="IPR018540">
    <property type="entry name" value="Spo0E-like"/>
</dbReference>
<dbReference type="Proteomes" id="UP000614490">
    <property type="component" value="Unassembled WGS sequence"/>
</dbReference>
<reference evidence="1 2" key="1">
    <citation type="journal article" date="2005" name="Int. J. Syst. Evol. Microbiol.">
        <title>Halobacillus yeomjeoni sp. nov., isolated from a marine solar saltern in Korea.</title>
        <authorList>
            <person name="Yoon J.H."/>
            <person name="Kang S.J."/>
            <person name="Lee C.H."/>
            <person name="Oh H.W."/>
            <person name="Oh T.K."/>
        </authorList>
    </citation>
    <scope>NUCLEOTIDE SEQUENCE [LARGE SCALE GENOMIC DNA]</scope>
    <source>
        <strain evidence="1 2">KCTC 3957</strain>
    </source>
</reference>
<evidence type="ECO:0000313" key="2">
    <source>
        <dbReference type="Proteomes" id="UP000614490"/>
    </source>
</evidence>
<accession>A0A931MX12</accession>
<name>A0A931MX12_9BACI</name>
<gene>
    <name evidence="1" type="ORF">H0267_16095</name>
</gene>
<protein>
    <submittedName>
        <fullName evidence="1">Aspartyl-phosphate phosphatase Spo0E family protein</fullName>
    </submittedName>
</protein>
<dbReference type="InterPro" id="IPR037208">
    <property type="entry name" value="Spo0E-like_sf"/>
</dbReference>